<comment type="subcellular location">
    <subcellularLocation>
        <location evidence="1">Nucleus</location>
    </subcellularLocation>
</comment>
<protein>
    <submittedName>
        <fullName evidence="7">WRKY family transcription factor</fullName>
    </submittedName>
</protein>
<proteinExistence type="predicted"/>
<dbReference type="SMART" id="SM00774">
    <property type="entry name" value="WRKY"/>
    <property type="match status" value="1"/>
</dbReference>
<evidence type="ECO:0000256" key="4">
    <source>
        <dbReference type="ARBA" id="ARBA00023163"/>
    </source>
</evidence>
<dbReference type="AlphaFoldDB" id="G7IR23"/>
<keyword evidence="2" id="KW-0805">Transcription regulation</keyword>
<dbReference type="Pfam" id="PF03106">
    <property type="entry name" value="WRKY"/>
    <property type="match status" value="1"/>
</dbReference>
<sequence>MYYQSTIAEGNSSRSKALTWEKDSSILFEDGYEWRKYGQKKIINAKYLRSYYRCSYKSDEECAAMKHVQRIQEDPPLYRTIYYGHHNCKTSLLNSEITLLEPNSTSSMFLSFNDSLQIKEQYPAFSSPLSVPTKQESIDAINPYHNQIAQDQLTSSDNPLSRDYKLEFDYVRHATMLSSTKSVPFNDGF</sequence>
<keyword evidence="4" id="KW-0804">Transcription</keyword>
<organism evidence="7 9">
    <name type="scientific">Medicago truncatula</name>
    <name type="common">Barrel medic</name>
    <name type="synonym">Medicago tribuloides</name>
    <dbReference type="NCBI Taxonomy" id="3880"/>
    <lineage>
        <taxon>Eukaryota</taxon>
        <taxon>Viridiplantae</taxon>
        <taxon>Streptophyta</taxon>
        <taxon>Embryophyta</taxon>
        <taxon>Tracheophyta</taxon>
        <taxon>Spermatophyta</taxon>
        <taxon>Magnoliopsida</taxon>
        <taxon>eudicotyledons</taxon>
        <taxon>Gunneridae</taxon>
        <taxon>Pentapetalae</taxon>
        <taxon>rosids</taxon>
        <taxon>fabids</taxon>
        <taxon>Fabales</taxon>
        <taxon>Fabaceae</taxon>
        <taxon>Papilionoideae</taxon>
        <taxon>50 kb inversion clade</taxon>
        <taxon>NPAAA clade</taxon>
        <taxon>Hologalegina</taxon>
        <taxon>IRL clade</taxon>
        <taxon>Trifolieae</taxon>
        <taxon>Medicago</taxon>
    </lineage>
</organism>
<dbReference type="PaxDb" id="3880-AES66544"/>
<dbReference type="OMA" id="SPQIMLE"/>
<dbReference type="InterPro" id="IPR044810">
    <property type="entry name" value="WRKY_plant"/>
</dbReference>
<evidence type="ECO:0000256" key="2">
    <source>
        <dbReference type="ARBA" id="ARBA00023015"/>
    </source>
</evidence>
<dbReference type="GO" id="GO:0006355">
    <property type="term" value="P:regulation of DNA-templated transcription"/>
    <property type="evidence" value="ECO:0000318"/>
    <property type="project" value="GO_Central"/>
</dbReference>
<dbReference type="InterPro" id="IPR036576">
    <property type="entry name" value="WRKY_dom_sf"/>
</dbReference>
<dbReference type="GO" id="GO:0005634">
    <property type="term" value="C:nucleus"/>
    <property type="evidence" value="ECO:0000318"/>
    <property type="project" value="GO_Central"/>
</dbReference>
<evidence type="ECO:0000259" key="6">
    <source>
        <dbReference type="PROSITE" id="PS50811"/>
    </source>
</evidence>
<dbReference type="EMBL" id="CM001218">
    <property type="protein sequence ID" value="AES66544.1"/>
    <property type="molecule type" value="Genomic_DNA"/>
</dbReference>
<keyword evidence="3" id="KW-0238">DNA-binding</keyword>
<evidence type="ECO:0000256" key="1">
    <source>
        <dbReference type="ARBA" id="ARBA00004123"/>
    </source>
</evidence>
<dbReference type="Proteomes" id="UP000002051">
    <property type="component" value="Chromosome 2"/>
</dbReference>
<evidence type="ECO:0000256" key="5">
    <source>
        <dbReference type="ARBA" id="ARBA00023242"/>
    </source>
</evidence>
<dbReference type="SUPFAM" id="SSF118290">
    <property type="entry name" value="WRKY DNA-binding domain"/>
    <property type="match status" value="1"/>
</dbReference>
<dbReference type="EnsemblPlants" id="AES66544">
    <property type="protein sequence ID" value="AES66544"/>
    <property type="gene ID" value="MTR_2g075610"/>
</dbReference>
<dbReference type="PANTHER" id="PTHR31282">
    <property type="entry name" value="WRKY TRANSCRIPTION FACTOR 21-RELATED"/>
    <property type="match status" value="1"/>
</dbReference>
<reference evidence="7 9" key="2">
    <citation type="journal article" date="2014" name="BMC Genomics">
        <title>An improved genome release (version Mt4.0) for the model legume Medicago truncatula.</title>
        <authorList>
            <person name="Tang H."/>
            <person name="Krishnakumar V."/>
            <person name="Bidwell S."/>
            <person name="Rosen B."/>
            <person name="Chan A."/>
            <person name="Zhou S."/>
            <person name="Gentzbittel L."/>
            <person name="Childs K.L."/>
            <person name="Yandell M."/>
            <person name="Gundlach H."/>
            <person name="Mayer K.F."/>
            <person name="Schwartz D.C."/>
            <person name="Town C.D."/>
        </authorList>
    </citation>
    <scope>GENOME REANNOTATION</scope>
    <source>
        <strain evidence="8 9">cv. Jemalong A17</strain>
    </source>
</reference>
<dbReference type="GO" id="GO:0000976">
    <property type="term" value="F:transcription cis-regulatory region binding"/>
    <property type="evidence" value="ECO:0000318"/>
    <property type="project" value="GO_Central"/>
</dbReference>
<evidence type="ECO:0000256" key="3">
    <source>
        <dbReference type="ARBA" id="ARBA00023125"/>
    </source>
</evidence>
<dbReference type="Gene3D" id="2.20.25.80">
    <property type="entry name" value="WRKY domain"/>
    <property type="match status" value="1"/>
</dbReference>
<keyword evidence="9" id="KW-1185">Reference proteome</keyword>
<dbReference type="GO" id="GO:0003700">
    <property type="term" value="F:DNA-binding transcription factor activity"/>
    <property type="evidence" value="ECO:0000318"/>
    <property type="project" value="GO_Central"/>
</dbReference>
<keyword evidence="5" id="KW-0539">Nucleus</keyword>
<gene>
    <name evidence="7" type="ordered locus">MTR_2g075610</name>
</gene>
<feature type="domain" description="WRKY" evidence="6">
    <location>
        <begin position="23"/>
        <end position="91"/>
    </location>
</feature>
<name>G7IR23_MEDTR</name>
<dbReference type="STRING" id="3880.G7IR23"/>
<dbReference type="InterPro" id="IPR003657">
    <property type="entry name" value="WRKY_dom"/>
</dbReference>
<evidence type="ECO:0000313" key="8">
    <source>
        <dbReference type="EnsemblPlants" id="AES66544"/>
    </source>
</evidence>
<reference evidence="7 9" key="1">
    <citation type="journal article" date="2011" name="Nature">
        <title>The Medicago genome provides insight into the evolution of rhizobial symbioses.</title>
        <authorList>
            <person name="Young N.D."/>
            <person name="Debelle F."/>
            <person name="Oldroyd G.E."/>
            <person name="Geurts R."/>
            <person name="Cannon S.B."/>
            <person name="Udvardi M.K."/>
            <person name="Benedito V.A."/>
            <person name="Mayer K.F."/>
            <person name="Gouzy J."/>
            <person name="Schoof H."/>
            <person name="Van de Peer Y."/>
            <person name="Proost S."/>
            <person name="Cook D.R."/>
            <person name="Meyers B.C."/>
            <person name="Spannagl M."/>
            <person name="Cheung F."/>
            <person name="De Mita S."/>
            <person name="Krishnakumar V."/>
            <person name="Gundlach H."/>
            <person name="Zhou S."/>
            <person name="Mudge J."/>
            <person name="Bharti A.K."/>
            <person name="Murray J.D."/>
            <person name="Naoumkina M.A."/>
            <person name="Rosen B."/>
            <person name="Silverstein K.A."/>
            <person name="Tang H."/>
            <person name="Rombauts S."/>
            <person name="Zhao P.X."/>
            <person name="Zhou P."/>
            <person name="Barbe V."/>
            <person name="Bardou P."/>
            <person name="Bechner M."/>
            <person name="Bellec A."/>
            <person name="Berger A."/>
            <person name="Berges H."/>
            <person name="Bidwell S."/>
            <person name="Bisseling T."/>
            <person name="Choisne N."/>
            <person name="Couloux A."/>
            <person name="Denny R."/>
            <person name="Deshpande S."/>
            <person name="Dai X."/>
            <person name="Doyle J.J."/>
            <person name="Dudez A.M."/>
            <person name="Farmer A.D."/>
            <person name="Fouteau S."/>
            <person name="Franken C."/>
            <person name="Gibelin C."/>
            <person name="Gish J."/>
            <person name="Goldstein S."/>
            <person name="Gonzalez A.J."/>
            <person name="Green P.J."/>
            <person name="Hallab A."/>
            <person name="Hartog M."/>
            <person name="Hua A."/>
            <person name="Humphray S.J."/>
            <person name="Jeong D.H."/>
            <person name="Jing Y."/>
            <person name="Jocker A."/>
            <person name="Kenton S.M."/>
            <person name="Kim D.J."/>
            <person name="Klee K."/>
            <person name="Lai H."/>
            <person name="Lang C."/>
            <person name="Lin S."/>
            <person name="Macmil S.L."/>
            <person name="Magdelenat G."/>
            <person name="Matthews L."/>
            <person name="McCorrison J."/>
            <person name="Monaghan E.L."/>
            <person name="Mun J.H."/>
            <person name="Najar F.Z."/>
            <person name="Nicholson C."/>
            <person name="Noirot C."/>
            <person name="O'Bleness M."/>
            <person name="Paule C.R."/>
            <person name="Poulain J."/>
            <person name="Prion F."/>
            <person name="Qin B."/>
            <person name="Qu C."/>
            <person name="Retzel E.F."/>
            <person name="Riddle C."/>
            <person name="Sallet E."/>
            <person name="Samain S."/>
            <person name="Samson N."/>
            <person name="Sanders I."/>
            <person name="Saurat O."/>
            <person name="Scarpelli C."/>
            <person name="Schiex T."/>
            <person name="Segurens B."/>
            <person name="Severin A.J."/>
            <person name="Sherrier D.J."/>
            <person name="Shi R."/>
            <person name="Sims S."/>
            <person name="Singer S.R."/>
            <person name="Sinharoy S."/>
            <person name="Sterck L."/>
            <person name="Viollet A."/>
            <person name="Wang B.B."/>
            <person name="Wang K."/>
            <person name="Wang M."/>
            <person name="Wang X."/>
            <person name="Warfsmann J."/>
            <person name="Weissenbach J."/>
            <person name="White D.D."/>
            <person name="White J.D."/>
            <person name="Wiley G.B."/>
            <person name="Wincker P."/>
            <person name="Xing Y."/>
            <person name="Yang L."/>
            <person name="Yao Z."/>
            <person name="Ying F."/>
            <person name="Zhai J."/>
            <person name="Zhou L."/>
            <person name="Zuber A."/>
            <person name="Denarie J."/>
            <person name="Dixon R.A."/>
            <person name="May G.D."/>
            <person name="Schwartz D.C."/>
            <person name="Rogers J."/>
            <person name="Quetier F."/>
            <person name="Town C.D."/>
            <person name="Roe B.A."/>
        </authorList>
    </citation>
    <scope>NUCLEOTIDE SEQUENCE [LARGE SCALE GENOMIC DNA]</scope>
    <source>
        <strain evidence="7">A17</strain>
        <strain evidence="8 9">cv. Jemalong A17</strain>
    </source>
</reference>
<dbReference type="eggNOG" id="ENOG502RYCZ">
    <property type="taxonomic scope" value="Eukaryota"/>
</dbReference>
<accession>G7IR23</accession>
<reference evidence="8" key="3">
    <citation type="submission" date="2015-04" db="UniProtKB">
        <authorList>
            <consortium name="EnsemblPlants"/>
        </authorList>
    </citation>
    <scope>IDENTIFICATION</scope>
    <source>
        <strain evidence="8">cv. Jemalong A17</strain>
    </source>
</reference>
<evidence type="ECO:0000313" key="7">
    <source>
        <dbReference type="EMBL" id="AES66544.1"/>
    </source>
</evidence>
<dbReference type="HOGENOM" id="CLU_1477268_0_0_1"/>
<dbReference type="PROSITE" id="PS50811">
    <property type="entry name" value="WRKY"/>
    <property type="match status" value="1"/>
</dbReference>
<evidence type="ECO:0000313" key="9">
    <source>
        <dbReference type="Proteomes" id="UP000002051"/>
    </source>
</evidence>